<name>A0ABQ0X469_9MICC</name>
<dbReference type="PRINTS" id="PR00420">
    <property type="entry name" value="RNGMNOXGNASE"/>
</dbReference>
<comment type="caution">
    <text evidence="5">The sequence shown here is derived from an EMBL/GenBank/DDBJ whole genome shotgun (WGS) entry which is preliminary data.</text>
</comment>
<evidence type="ECO:0000256" key="1">
    <source>
        <dbReference type="ARBA" id="ARBA00023002"/>
    </source>
</evidence>
<dbReference type="EMBL" id="BJZR01000031">
    <property type="protein sequence ID" value="GEO92115.1"/>
    <property type="molecule type" value="Genomic_DNA"/>
</dbReference>
<dbReference type="Proteomes" id="UP000321155">
    <property type="component" value="Unassembled WGS sequence"/>
</dbReference>
<evidence type="ECO:0000256" key="2">
    <source>
        <dbReference type="ARBA" id="ARBA00023027"/>
    </source>
</evidence>
<evidence type="ECO:0000259" key="4">
    <source>
        <dbReference type="Pfam" id="PF01494"/>
    </source>
</evidence>
<feature type="compositionally biased region" description="Basic residues" evidence="3">
    <location>
        <begin position="225"/>
        <end position="240"/>
    </location>
</feature>
<proteinExistence type="predicted"/>
<accession>A0ABQ0X469</accession>
<feature type="region of interest" description="Disordered" evidence="3">
    <location>
        <begin position="218"/>
        <end position="298"/>
    </location>
</feature>
<dbReference type="Gene3D" id="3.30.70.2450">
    <property type="match status" value="1"/>
</dbReference>
<dbReference type="SUPFAM" id="SSF51905">
    <property type="entry name" value="FAD/NAD(P)-binding domain"/>
    <property type="match status" value="1"/>
</dbReference>
<gene>
    <name evidence="5" type="ORF">KFL01_14210</name>
</gene>
<feature type="domain" description="FAD-binding" evidence="4">
    <location>
        <begin position="7"/>
        <end position="190"/>
    </location>
</feature>
<reference evidence="5 6" key="1">
    <citation type="submission" date="2019-07" db="EMBL/GenBank/DDBJ databases">
        <title>Whole genome shotgun sequence of Kocuria flava NBRC 107626.</title>
        <authorList>
            <person name="Hosoyama A."/>
            <person name="Uohara A."/>
            <person name="Ohji S."/>
            <person name="Ichikawa N."/>
        </authorList>
    </citation>
    <scope>NUCLEOTIDE SEQUENCE [LARGE SCALE GENOMIC DNA]</scope>
    <source>
        <strain evidence="5 6">NBRC 107626</strain>
    </source>
</reference>
<feature type="compositionally biased region" description="Pro residues" evidence="3">
    <location>
        <begin position="248"/>
        <end position="257"/>
    </location>
</feature>
<organism evidence="5 6">
    <name type="scientific">Kocuria flava</name>
    <dbReference type="NCBI Taxonomy" id="446860"/>
    <lineage>
        <taxon>Bacteria</taxon>
        <taxon>Bacillati</taxon>
        <taxon>Actinomycetota</taxon>
        <taxon>Actinomycetes</taxon>
        <taxon>Micrococcales</taxon>
        <taxon>Micrococcaceae</taxon>
        <taxon>Kocuria</taxon>
    </lineage>
</organism>
<keyword evidence="2" id="KW-0520">NAD</keyword>
<dbReference type="PANTHER" id="PTHR43476:SF4">
    <property type="entry name" value="BLR0106 PROTEIN"/>
    <property type="match status" value="1"/>
</dbReference>
<dbReference type="InterPro" id="IPR002938">
    <property type="entry name" value="FAD-bd"/>
</dbReference>
<keyword evidence="1" id="KW-0560">Oxidoreductase</keyword>
<sequence>MAGDGGILVVGAGTSGLALALQADAHGAAVRVVERRERLRRPSRALILHPRTLEGLRPLGVTEAVLARADRSPVVDLHLGRRVVTARLEDVRLPGTAFPHPVLVRQADVEEVLREALAARGVPVERGTALTGLAGRTAVLERAGTRERAPFRFLAGCDGPDSTARALTGVPWRGRPYRADILLADLELDGLAPDRAHVVAAAGGIVFLFAIGEAAPGGCSSPPRRAPRRSRSGSRARPCRWRSCGPRSPRPVCPPGSPGWRGPRGSGCSGGWPSASGPGTCSWWATPPTPTPPPAARG</sequence>
<evidence type="ECO:0000256" key="3">
    <source>
        <dbReference type="SAM" id="MobiDB-lite"/>
    </source>
</evidence>
<dbReference type="PANTHER" id="PTHR43476">
    <property type="entry name" value="3-(3-HYDROXY-PHENYL)PROPIONATE/3-HYDROXYCINNAMIC ACID HYDROXYLASE"/>
    <property type="match status" value="1"/>
</dbReference>
<dbReference type="Gene3D" id="3.50.50.60">
    <property type="entry name" value="FAD/NAD(P)-binding domain"/>
    <property type="match status" value="1"/>
</dbReference>
<evidence type="ECO:0000313" key="5">
    <source>
        <dbReference type="EMBL" id="GEO92115.1"/>
    </source>
</evidence>
<dbReference type="Pfam" id="PF01494">
    <property type="entry name" value="FAD_binding_3"/>
    <property type="match status" value="1"/>
</dbReference>
<evidence type="ECO:0000313" key="6">
    <source>
        <dbReference type="Proteomes" id="UP000321155"/>
    </source>
</evidence>
<protein>
    <recommendedName>
        <fullName evidence="4">FAD-binding domain-containing protein</fullName>
    </recommendedName>
</protein>
<keyword evidence="6" id="KW-1185">Reference proteome</keyword>
<dbReference type="InterPro" id="IPR036188">
    <property type="entry name" value="FAD/NAD-bd_sf"/>
</dbReference>
<dbReference type="InterPro" id="IPR050631">
    <property type="entry name" value="PheA/TfdB_FAD_monoxygenase"/>
</dbReference>
<feature type="compositionally biased region" description="Pro residues" evidence="3">
    <location>
        <begin position="287"/>
        <end position="298"/>
    </location>
</feature>